<comment type="caution">
    <text evidence="1">The sequence shown here is derived from an EMBL/GenBank/DDBJ whole genome shotgun (WGS) entry which is preliminary data.</text>
</comment>
<reference evidence="1" key="1">
    <citation type="submission" date="2020-10" db="EMBL/GenBank/DDBJ databases">
        <title>Taxonomic study of unclassified bacteria belonging to the class Ktedonobacteria.</title>
        <authorList>
            <person name="Yabe S."/>
            <person name="Wang C.M."/>
            <person name="Zheng Y."/>
            <person name="Sakai Y."/>
            <person name="Cavaletti L."/>
            <person name="Monciardini P."/>
            <person name="Donadio S."/>
        </authorList>
    </citation>
    <scope>NUCLEOTIDE SEQUENCE</scope>
    <source>
        <strain evidence="1">SOSP1-1</strain>
    </source>
</reference>
<gene>
    <name evidence="1" type="ORF">KSX_31810</name>
</gene>
<keyword evidence="2" id="KW-1185">Reference proteome</keyword>
<organism evidence="1 2">
    <name type="scientific">Ktedonospora formicarum</name>
    <dbReference type="NCBI Taxonomy" id="2778364"/>
    <lineage>
        <taxon>Bacteria</taxon>
        <taxon>Bacillati</taxon>
        <taxon>Chloroflexota</taxon>
        <taxon>Ktedonobacteria</taxon>
        <taxon>Ktedonobacterales</taxon>
        <taxon>Ktedonobacteraceae</taxon>
        <taxon>Ktedonospora</taxon>
    </lineage>
</organism>
<evidence type="ECO:0000313" key="2">
    <source>
        <dbReference type="Proteomes" id="UP000612362"/>
    </source>
</evidence>
<evidence type="ECO:0000313" key="1">
    <source>
        <dbReference type="EMBL" id="GHO45018.1"/>
    </source>
</evidence>
<proteinExistence type="predicted"/>
<protein>
    <submittedName>
        <fullName evidence="1">Uncharacterized protein</fullName>
    </submittedName>
</protein>
<sequence length="52" mass="5632">MSGEKTSPDTKSASYKACLIDKALVGVFSTTIHVKTTEIANKEGRDEDENSK</sequence>
<dbReference type="AlphaFoldDB" id="A0A8J3I2V2"/>
<accession>A0A8J3I2V2</accession>
<dbReference type="Proteomes" id="UP000612362">
    <property type="component" value="Unassembled WGS sequence"/>
</dbReference>
<dbReference type="EMBL" id="BNJF01000001">
    <property type="protein sequence ID" value="GHO45018.1"/>
    <property type="molecule type" value="Genomic_DNA"/>
</dbReference>
<name>A0A8J3I2V2_9CHLR</name>